<dbReference type="GO" id="GO:0000172">
    <property type="term" value="C:ribonuclease MRP complex"/>
    <property type="evidence" value="ECO:0007669"/>
    <property type="project" value="InterPro"/>
</dbReference>
<feature type="domain" description="RNase MRP protein 1 RNA binding" evidence="2">
    <location>
        <begin position="22"/>
        <end position="125"/>
    </location>
</feature>
<evidence type="ECO:0000313" key="4">
    <source>
        <dbReference type="Proteomes" id="UP000310066"/>
    </source>
</evidence>
<evidence type="ECO:0000259" key="2">
    <source>
        <dbReference type="Pfam" id="PF20945"/>
    </source>
</evidence>
<dbReference type="CDD" id="cd22573">
    <property type="entry name" value="RMP1_RBD"/>
    <property type="match status" value="1"/>
</dbReference>
<dbReference type="PANTHER" id="PTHR37792">
    <property type="entry name" value="RIBONUCLEASE MRP PROTEIN SUBUNIT RMP1"/>
    <property type="match status" value="1"/>
</dbReference>
<dbReference type="PANTHER" id="PTHR37792:SF1">
    <property type="entry name" value="RIBONUCLEASE MRP PROTEIN SUBUNIT RMP1"/>
    <property type="match status" value="1"/>
</dbReference>
<dbReference type="InterPro" id="IPR047204">
    <property type="entry name" value="RMP1_RBD"/>
</dbReference>
<dbReference type="Proteomes" id="UP000310066">
    <property type="component" value="Unassembled WGS sequence"/>
</dbReference>
<dbReference type="GO" id="GO:0000466">
    <property type="term" value="P:maturation of 5.8S rRNA from tricistronic rRNA transcript (SSU-rRNA, 5.8S rRNA, LSU-rRNA)"/>
    <property type="evidence" value="ECO:0007669"/>
    <property type="project" value="TreeGrafter"/>
</dbReference>
<sequence>MDIAAGRVSKEDLTHLQHLSDILHLFHHRNQNQHRRSPWWRHLSIFRKQLRTLCAQFESLHEFPTTHLARSKKKVQDQRVTDQIQQTLAFWRDVLVPKWQHAFSQVAADGRFAVLGLVPLGALAEVCRIVGLTAAFEELGQAEVEKVIERFAEEGFEGRTDVRPSILSGQSEDVGELVARHFVGLDVPSTRPVAKAGVEYARASQHQAPSNAKRNVLKRSSKNSIESPAKVRRRGKKGDAIDDLFSGLG</sequence>
<dbReference type="InterPro" id="IPR047205">
    <property type="entry name" value="RMP1"/>
</dbReference>
<name>A0A4U0VDA4_9PEZI</name>
<proteinExistence type="predicted"/>
<feature type="region of interest" description="Disordered" evidence="1">
    <location>
        <begin position="201"/>
        <end position="249"/>
    </location>
</feature>
<organism evidence="3 4">
    <name type="scientific">Friedmanniomyces endolithicus</name>
    <dbReference type="NCBI Taxonomy" id="329885"/>
    <lineage>
        <taxon>Eukaryota</taxon>
        <taxon>Fungi</taxon>
        <taxon>Dikarya</taxon>
        <taxon>Ascomycota</taxon>
        <taxon>Pezizomycotina</taxon>
        <taxon>Dothideomycetes</taxon>
        <taxon>Dothideomycetidae</taxon>
        <taxon>Mycosphaerellales</taxon>
        <taxon>Teratosphaeriaceae</taxon>
        <taxon>Friedmanniomyces</taxon>
    </lineage>
</organism>
<comment type="caution">
    <text evidence="3">The sequence shown here is derived from an EMBL/GenBank/DDBJ whole genome shotgun (WGS) entry which is preliminary data.</text>
</comment>
<dbReference type="GO" id="GO:0000294">
    <property type="term" value="P:nuclear-transcribed mRNA catabolic process, RNase MRP-dependent"/>
    <property type="evidence" value="ECO:0007669"/>
    <property type="project" value="TreeGrafter"/>
</dbReference>
<evidence type="ECO:0000313" key="3">
    <source>
        <dbReference type="EMBL" id="TKA46055.1"/>
    </source>
</evidence>
<dbReference type="AlphaFoldDB" id="A0A4U0VDA4"/>
<gene>
    <name evidence="3" type="ORF">B0A54_02862</name>
</gene>
<reference evidence="3 4" key="1">
    <citation type="submission" date="2017-03" db="EMBL/GenBank/DDBJ databases">
        <title>Genomes of endolithic fungi from Antarctica.</title>
        <authorList>
            <person name="Coleine C."/>
            <person name="Masonjones S."/>
            <person name="Stajich J.E."/>
        </authorList>
    </citation>
    <scope>NUCLEOTIDE SEQUENCE [LARGE SCALE GENOMIC DNA]</scope>
    <source>
        <strain evidence="3 4">CCFEE 5311</strain>
    </source>
</reference>
<dbReference type="GO" id="GO:0042134">
    <property type="term" value="F:rRNA primary transcript binding"/>
    <property type="evidence" value="ECO:0007669"/>
    <property type="project" value="InterPro"/>
</dbReference>
<dbReference type="STRING" id="329885.A0A4U0VDA4"/>
<protein>
    <recommendedName>
        <fullName evidence="2">RNase MRP protein 1 RNA binding domain-containing protein</fullName>
    </recommendedName>
</protein>
<dbReference type="Pfam" id="PF20945">
    <property type="entry name" value="RMP1"/>
    <property type="match status" value="1"/>
</dbReference>
<dbReference type="EMBL" id="NAJP01000009">
    <property type="protein sequence ID" value="TKA46055.1"/>
    <property type="molecule type" value="Genomic_DNA"/>
</dbReference>
<evidence type="ECO:0000256" key="1">
    <source>
        <dbReference type="SAM" id="MobiDB-lite"/>
    </source>
</evidence>
<accession>A0A4U0VDA4</accession>
<feature type="compositionally biased region" description="Polar residues" evidence="1">
    <location>
        <begin position="204"/>
        <end position="213"/>
    </location>
</feature>
<dbReference type="OrthoDB" id="5414547at2759"/>